<keyword evidence="2" id="KW-0472">Membrane</keyword>
<dbReference type="RefSeq" id="WP_345456110.1">
    <property type="nucleotide sequence ID" value="NZ_BAABHF010000007.1"/>
</dbReference>
<feature type="compositionally biased region" description="Low complexity" evidence="1">
    <location>
        <begin position="57"/>
        <end position="67"/>
    </location>
</feature>
<keyword evidence="2" id="KW-1133">Transmembrane helix</keyword>
<dbReference type="Gene3D" id="6.10.140.1430">
    <property type="match status" value="1"/>
</dbReference>
<organism evidence="3 4">
    <name type="scientific">Actinoallomurus oryzae</name>
    <dbReference type="NCBI Taxonomy" id="502180"/>
    <lineage>
        <taxon>Bacteria</taxon>
        <taxon>Bacillati</taxon>
        <taxon>Actinomycetota</taxon>
        <taxon>Actinomycetes</taxon>
        <taxon>Streptosporangiales</taxon>
        <taxon>Thermomonosporaceae</taxon>
        <taxon>Actinoallomurus</taxon>
    </lineage>
</organism>
<keyword evidence="2" id="KW-0812">Transmembrane</keyword>
<reference evidence="4" key="1">
    <citation type="journal article" date="2019" name="Int. J. Syst. Evol. Microbiol.">
        <title>The Global Catalogue of Microorganisms (GCM) 10K type strain sequencing project: providing services to taxonomists for standard genome sequencing and annotation.</title>
        <authorList>
            <consortium name="The Broad Institute Genomics Platform"/>
            <consortium name="The Broad Institute Genome Sequencing Center for Infectious Disease"/>
            <person name="Wu L."/>
            <person name="Ma J."/>
        </authorList>
    </citation>
    <scope>NUCLEOTIDE SEQUENCE [LARGE SCALE GENOMIC DNA]</scope>
    <source>
        <strain evidence="4">JCM 17933</strain>
    </source>
</reference>
<evidence type="ECO:0000313" key="3">
    <source>
        <dbReference type="EMBL" id="GAA4482330.1"/>
    </source>
</evidence>
<evidence type="ECO:0000256" key="2">
    <source>
        <dbReference type="SAM" id="Phobius"/>
    </source>
</evidence>
<evidence type="ECO:0000256" key="1">
    <source>
        <dbReference type="SAM" id="MobiDB-lite"/>
    </source>
</evidence>
<feature type="compositionally biased region" description="Basic residues" evidence="1">
    <location>
        <begin position="188"/>
        <end position="201"/>
    </location>
</feature>
<feature type="region of interest" description="Disordered" evidence="1">
    <location>
        <begin position="1"/>
        <end position="78"/>
    </location>
</feature>
<feature type="compositionally biased region" description="Low complexity" evidence="1">
    <location>
        <begin position="178"/>
        <end position="187"/>
    </location>
</feature>
<name>A0ABP8P5G0_9ACTN</name>
<dbReference type="EMBL" id="BAABHF010000007">
    <property type="protein sequence ID" value="GAA4482330.1"/>
    <property type="molecule type" value="Genomic_DNA"/>
</dbReference>
<gene>
    <name evidence="3" type="ORF">GCM10023191_002390</name>
</gene>
<comment type="caution">
    <text evidence="3">The sequence shown here is derived from an EMBL/GenBank/DDBJ whole genome shotgun (WGS) entry which is preliminary data.</text>
</comment>
<feature type="region of interest" description="Disordered" evidence="1">
    <location>
        <begin position="164"/>
        <end position="201"/>
    </location>
</feature>
<accession>A0ABP8P5G0</accession>
<evidence type="ECO:0000313" key="4">
    <source>
        <dbReference type="Proteomes" id="UP001500503"/>
    </source>
</evidence>
<protein>
    <submittedName>
        <fullName evidence="3">Uncharacterized protein</fullName>
    </submittedName>
</protein>
<dbReference type="Proteomes" id="UP001500503">
    <property type="component" value="Unassembled WGS sequence"/>
</dbReference>
<proteinExistence type="predicted"/>
<sequence length="201" mass="20901">MTEGGRPADAGRGREETPPAGHVVNLSDEEQGMTANSDEPARQEMTEAAAGADGLKGRAQGKAAQAKDTVTGQAGDAVRATQEKAGQVKEAVTGLAAKARENATTPAITGPSAVRGAGVGAATIGVATAVVVWLLRRRARRNANHWHRAAETARSQIKTVRREAKSGLKAARKRSRAEAAAQVASARAKARKARARAKSWK</sequence>
<keyword evidence="4" id="KW-1185">Reference proteome</keyword>
<feature type="transmembrane region" description="Helical" evidence="2">
    <location>
        <begin position="116"/>
        <end position="135"/>
    </location>
</feature>